<evidence type="ECO:0000256" key="2">
    <source>
        <dbReference type="ARBA" id="ARBA00010617"/>
    </source>
</evidence>
<dbReference type="Pfam" id="PF00067">
    <property type="entry name" value="p450"/>
    <property type="match status" value="1"/>
</dbReference>
<comment type="similarity">
    <text evidence="2">Belongs to the cytochrome P450 family.</text>
</comment>
<evidence type="ECO:0000256" key="6">
    <source>
        <dbReference type="ARBA" id="ARBA00023004"/>
    </source>
</evidence>
<dbReference type="FunFam" id="1.10.630.10:FF:000018">
    <property type="entry name" value="Cytochrome P450 monooxygenase"/>
    <property type="match status" value="1"/>
</dbReference>
<dbReference type="InterPro" id="IPR001128">
    <property type="entry name" value="Cyt_P450"/>
</dbReference>
<evidence type="ECO:0000256" key="1">
    <source>
        <dbReference type="ARBA" id="ARBA00004660"/>
    </source>
</evidence>
<dbReference type="Gene3D" id="1.10.630.10">
    <property type="entry name" value="Cytochrome P450"/>
    <property type="match status" value="1"/>
</dbReference>
<accession>A0A5N0V2D0</accession>
<dbReference type="GO" id="GO:0020037">
    <property type="term" value="F:heme binding"/>
    <property type="evidence" value="ECO:0007669"/>
    <property type="project" value="InterPro"/>
</dbReference>
<proteinExistence type="inferred from homology"/>
<dbReference type="PANTHER" id="PTHR46696:SF4">
    <property type="entry name" value="BIOTIN BIOSYNTHESIS CYTOCHROME P450"/>
    <property type="match status" value="1"/>
</dbReference>
<keyword evidence="4" id="KW-0479">Metal-binding</keyword>
<name>A0A5N0V2D0_9PSEU</name>
<evidence type="ECO:0000256" key="4">
    <source>
        <dbReference type="ARBA" id="ARBA00022723"/>
    </source>
</evidence>
<keyword evidence="6" id="KW-0408">Iron</keyword>
<protein>
    <submittedName>
        <fullName evidence="9">Cytochrome P450</fullName>
    </submittedName>
</protein>
<evidence type="ECO:0000256" key="5">
    <source>
        <dbReference type="ARBA" id="ARBA00023002"/>
    </source>
</evidence>
<keyword evidence="10" id="KW-1185">Reference proteome</keyword>
<dbReference type="GO" id="GO:0006707">
    <property type="term" value="P:cholesterol catabolic process"/>
    <property type="evidence" value="ECO:0007669"/>
    <property type="project" value="TreeGrafter"/>
</dbReference>
<keyword evidence="5" id="KW-0560">Oxidoreductase</keyword>
<dbReference type="EMBL" id="VMNW02000021">
    <property type="protein sequence ID" value="KAA9160526.1"/>
    <property type="molecule type" value="Genomic_DNA"/>
</dbReference>
<comment type="function">
    <text evidence="8">Involved in the coupling of aromatic side chains of the heptapeptide of vancomycin.</text>
</comment>
<evidence type="ECO:0000313" key="9">
    <source>
        <dbReference type="EMBL" id="KAA9160526.1"/>
    </source>
</evidence>
<dbReference type="SUPFAM" id="SSF48264">
    <property type="entry name" value="Cytochrome P450"/>
    <property type="match status" value="1"/>
</dbReference>
<keyword evidence="7" id="KW-0503">Monooxygenase</keyword>
<dbReference type="GO" id="GO:0008395">
    <property type="term" value="F:steroid hydroxylase activity"/>
    <property type="evidence" value="ECO:0007669"/>
    <property type="project" value="TreeGrafter"/>
</dbReference>
<gene>
    <name evidence="9" type="ORF">FPZ12_016970</name>
</gene>
<dbReference type="InterPro" id="IPR036396">
    <property type="entry name" value="Cyt_P450_sf"/>
</dbReference>
<dbReference type="PRINTS" id="PR00359">
    <property type="entry name" value="BP450"/>
</dbReference>
<dbReference type="Proteomes" id="UP000319769">
    <property type="component" value="Unassembled WGS sequence"/>
</dbReference>
<dbReference type="GO" id="GO:0036199">
    <property type="term" value="F:cholest-4-en-3-one 26-monooxygenase activity"/>
    <property type="evidence" value="ECO:0007669"/>
    <property type="project" value="TreeGrafter"/>
</dbReference>
<evidence type="ECO:0000256" key="8">
    <source>
        <dbReference type="ARBA" id="ARBA00055433"/>
    </source>
</evidence>
<evidence type="ECO:0000256" key="7">
    <source>
        <dbReference type="ARBA" id="ARBA00023033"/>
    </source>
</evidence>
<reference evidence="9" key="1">
    <citation type="submission" date="2019-09" db="EMBL/GenBank/DDBJ databases">
        <authorList>
            <person name="Teo W.F.A."/>
            <person name="Duangmal K."/>
        </authorList>
    </citation>
    <scope>NUCLEOTIDE SEQUENCE [LARGE SCALE GENOMIC DNA]</scope>
    <source>
        <strain evidence="9">K81G1</strain>
    </source>
</reference>
<dbReference type="PANTHER" id="PTHR46696">
    <property type="entry name" value="P450, PUTATIVE (EUROFUNG)-RELATED"/>
    <property type="match status" value="1"/>
</dbReference>
<sequence>MTAVHEPGTVELTDPNVWLEGVPHDTFDRLRREEPVSWHEPETGGYWALTRQADIAAVSKDQEHFTSTQGDLYPFPPPEVLAEQADMMMLMDPPDHTRLRKLVQKSFTPRVVSKFDSWIREVVVRVLDDAAKLEKFDFIHEIASRVPGLVIAAILGIDRDEDRDYVVECATDVFAVNEPNGMERHVRGLQNMAGFAAKMREIKREHPADDMITALNDARDDAGRPLADGEYMKYVVLLTMAGFETTHTAIGQAMRLMLENPEIDAEIRAAIGRGESGAAVEELLRYITPINYFARVATSDVEIGGKTVRKGQMVLMFYPAANRDPEVFTDPHRFDVTRSPNQHMAFGGGGVHHCMGNHVARLEVKIFLEEFVARQEKLVLDGAPVRGANLFVNQVLALPVRRG</sequence>
<organism evidence="9 10">
    <name type="scientific">Amycolatopsis acidicola</name>
    <dbReference type="NCBI Taxonomy" id="2596893"/>
    <lineage>
        <taxon>Bacteria</taxon>
        <taxon>Bacillati</taxon>
        <taxon>Actinomycetota</taxon>
        <taxon>Actinomycetes</taxon>
        <taxon>Pseudonocardiales</taxon>
        <taxon>Pseudonocardiaceae</taxon>
        <taxon>Amycolatopsis</taxon>
    </lineage>
</organism>
<comment type="pathway">
    <text evidence="1">Antibiotic biosynthesis; vancomycin biosynthesis.</text>
</comment>
<evidence type="ECO:0000313" key="10">
    <source>
        <dbReference type="Proteomes" id="UP000319769"/>
    </source>
</evidence>
<dbReference type="InterPro" id="IPR002397">
    <property type="entry name" value="Cyt_P450_B"/>
</dbReference>
<dbReference type="OrthoDB" id="5241086at2"/>
<comment type="caution">
    <text evidence="9">The sequence shown here is derived from an EMBL/GenBank/DDBJ whole genome shotgun (WGS) entry which is preliminary data.</text>
</comment>
<dbReference type="AlphaFoldDB" id="A0A5N0V2D0"/>
<dbReference type="RefSeq" id="WP_144748219.1">
    <property type="nucleotide sequence ID" value="NZ_VMNW02000021.1"/>
</dbReference>
<dbReference type="GO" id="GO:0005506">
    <property type="term" value="F:iron ion binding"/>
    <property type="evidence" value="ECO:0007669"/>
    <property type="project" value="InterPro"/>
</dbReference>
<keyword evidence="3" id="KW-0349">Heme</keyword>
<evidence type="ECO:0000256" key="3">
    <source>
        <dbReference type="ARBA" id="ARBA00022617"/>
    </source>
</evidence>